<sequence length="50" mass="5898">MKLVITGKSASLLIKVPRIEVREDFEEQLPKVEEALQRVKEVYEWGRENL</sequence>
<dbReference type="AlphaFoldDB" id="A0AAP2CJK0"/>
<evidence type="ECO:0000313" key="2">
    <source>
        <dbReference type="Proteomes" id="UP001319104"/>
    </source>
</evidence>
<protein>
    <submittedName>
        <fullName evidence="1">Uncharacterized protein</fullName>
    </submittedName>
</protein>
<reference evidence="1 2" key="1">
    <citation type="submission" date="2021-05" db="EMBL/GenBank/DDBJ databases">
        <authorList>
            <person name="Zhang Z.D."/>
            <person name="Osman G."/>
        </authorList>
    </citation>
    <scope>NUCLEOTIDE SEQUENCE [LARGE SCALE GENOMIC DNA]</scope>
    <source>
        <strain evidence="1 2">KCTC 32217</strain>
    </source>
</reference>
<proteinExistence type="predicted"/>
<dbReference type="RefSeq" id="WP_213946803.1">
    <property type="nucleotide sequence ID" value="NZ_JAHCMY010000025.1"/>
</dbReference>
<comment type="caution">
    <text evidence="1">The sequence shown here is derived from an EMBL/GenBank/DDBJ whole genome shotgun (WGS) entry which is preliminary data.</text>
</comment>
<evidence type="ECO:0000313" key="1">
    <source>
        <dbReference type="EMBL" id="MBS9525943.1"/>
    </source>
</evidence>
<name>A0AAP2CJK0_9BACT</name>
<dbReference type="Proteomes" id="UP001319104">
    <property type="component" value="Unassembled WGS sequence"/>
</dbReference>
<organism evidence="1 2">
    <name type="scientific">Litoribacter ruber</name>
    <dbReference type="NCBI Taxonomy" id="702568"/>
    <lineage>
        <taxon>Bacteria</taxon>
        <taxon>Pseudomonadati</taxon>
        <taxon>Bacteroidota</taxon>
        <taxon>Cytophagia</taxon>
        <taxon>Cytophagales</taxon>
        <taxon>Cyclobacteriaceae</taxon>
        <taxon>Litoribacter</taxon>
    </lineage>
</organism>
<accession>A0AAP2CJK0</accession>
<gene>
    <name evidence="1" type="ORF">KI659_18120</name>
</gene>
<dbReference type="EMBL" id="JAHCMY010000025">
    <property type="protein sequence ID" value="MBS9525943.1"/>
    <property type="molecule type" value="Genomic_DNA"/>
</dbReference>
<keyword evidence="2" id="KW-1185">Reference proteome</keyword>